<dbReference type="Proteomes" id="UP001175226">
    <property type="component" value="Unassembled WGS sequence"/>
</dbReference>
<accession>A0AA39JIK3</accession>
<dbReference type="EMBL" id="JAUEPT010000024">
    <property type="protein sequence ID" value="KAK0442827.1"/>
    <property type="molecule type" value="Genomic_DNA"/>
</dbReference>
<organism evidence="1 2">
    <name type="scientific">Armillaria borealis</name>
    <dbReference type="NCBI Taxonomy" id="47425"/>
    <lineage>
        <taxon>Eukaryota</taxon>
        <taxon>Fungi</taxon>
        <taxon>Dikarya</taxon>
        <taxon>Basidiomycota</taxon>
        <taxon>Agaricomycotina</taxon>
        <taxon>Agaricomycetes</taxon>
        <taxon>Agaricomycetidae</taxon>
        <taxon>Agaricales</taxon>
        <taxon>Marasmiineae</taxon>
        <taxon>Physalacriaceae</taxon>
        <taxon>Armillaria</taxon>
    </lineage>
</organism>
<evidence type="ECO:0000313" key="1">
    <source>
        <dbReference type="EMBL" id="KAK0442827.1"/>
    </source>
</evidence>
<proteinExistence type="predicted"/>
<sequence>MVTKGWLIGWTRGRGRHRNGRHFVDERVQSGLRSDSSKLSANHDNASFSAEHMTVTFVGRPFPLTSTSLVYDDVDVLLFGFL</sequence>
<dbReference type="AlphaFoldDB" id="A0AA39JIK3"/>
<protein>
    <submittedName>
        <fullName evidence="1">Uncharacterized protein</fullName>
    </submittedName>
</protein>
<reference evidence="1" key="1">
    <citation type="submission" date="2023-06" db="EMBL/GenBank/DDBJ databases">
        <authorList>
            <consortium name="Lawrence Berkeley National Laboratory"/>
            <person name="Ahrendt S."/>
            <person name="Sahu N."/>
            <person name="Indic B."/>
            <person name="Wong-Bajracharya J."/>
            <person name="Merenyi Z."/>
            <person name="Ke H.-M."/>
            <person name="Monk M."/>
            <person name="Kocsube S."/>
            <person name="Drula E."/>
            <person name="Lipzen A."/>
            <person name="Balint B."/>
            <person name="Henrissat B."/>
            <person name="Andreopoulos B."/>
            <person name="Martin F.M."/>
            <person name="Harder C.B."/>
            <person name="Rigling D."/>
            <person name="Ford K.L."/>
            <person name="Foster G.D."/>
            <person name="Pangilinan J."/>
            <person name="Papanicolaou A."/>
            <person name="Barry K."/>
            <person name="LaButti K."/>
            <person name="Viragh M."/>
            <person name="Koriabine M."/>
            <person name="Yan M."/>
            <person name="Riley R."/>
            <person name="Champramary S."/>
            <person name="Plett K.L."/>
            <person name="Tsai I.J."/>
            <person name="Slot J."/>
            <person name="Sipos G."/>
            <person name="Plett J."/>
            <person name="Nagy L.G."/>
            <person name="Grigoriev I.V."/>
        </authorList>
    </citation>
    <scope>NUCLEOTIDE SEQUENCE</scope>
    <source>
        <strain evidence="1">FPL87.14</strain>
    </source>
</reference>
<gene>
    <name evidence="1" type="ORF">EV421DRAFT_1806202</name>
</gene>
<evidence type="ECO:0000313" key="2">
    <source>
        <dbReference type="Proteomes" id="UP001175226"/>
    </source>
</evidence>
<comment type="caution">
    <text evidence="1">The sequence shown here is derived from an EMBL/GenBank/DDBJ whole genome shotgun (WGS) entry which is preliminary data.</text>
</comment>
<name>A0AA39JIK3_9AGAR</name>
<keyword evidence="2" id="KW-1185">Reference proteome</keyword>